<evidence type="ECO:0000256" key="1">
    <source>
        <dbReference type="SAM" id="MobiDB-lite"/>
    </source>
</evidence>
<proteinExistence type="predicted"/>
<dbReference type="AlphaFoldDB" id="A0A183GRP2"/>
<sequence>MDGQKHSEAANGAGPEQGTDVDDPGAEQNNGSQESNLDDIQALQPADHGQSCLFYRFTESNVSLTT</sequence>
<evidence type="ECO:0000313" key="2">
    <source>
        <dbReference type="EMBL" id="VDP50769.1"/>
    </source>
</evidence>
<reference evidence="4" key="2">
    <citation type="submission" date="2019-09" db="UniProtKB">
        <authorList>
            <consortium name="WormBaseParasite"/>
        </authorList>
    </citation>
    <scope>IDENTIFICATION</scope>
</reference>
<organism evidence="3 4">
    <name type="scientific">Heligmosomoides polygyrus</name>
    <name type="common">Parasitic roundworm</name>
    <dbReference type="NCBI Taxonomy" id="6339"/>
    <lineage>
        <taxon>Eukaryota</taxon>
        <taxon>Metazoa</taxon>
        <taxon>Ecdysozoa</taxon>
        <taxon>Nematoda</taxon>
        <taxon>Chromadorea</taxon>
        <taxon>Rhabditida</taxon>
        <taxon>Rhabditina</taxon>
        <taxon>Rhabditomorpha</taxon>
        <taxon>Strongyloidea</taxon>
        <taxon>Heligmosomidae</taxon>
        <taxon>Heligmosomoides</taxon>
    </lineage>
</organism>
<protein>
    <submittedName>
        <fullName evidence="4">Myelin basic protein</fullName>
    </submittedName>
</protein>
<gene>
    <name evidence="2" type="ORF">HPBE_LOCUS25361</name>
</gene>
<dbReference type="Proteomes" id="UP000050761">
    <property type="component" value="Unassembled WGS sequence"/>
</dbReference>
<feature type="region of interest" description="Disordered" evidence="1">
    <location>
        <begin position="1"/>
        <end position="44"/>
    </location>
</feature>
<keyword evidence="3" id="KW-1185">Reference proteome</keyword>
<dbReference type="EMBL" id="UZAH01037782">
    <property type="protein sequence ID" value="VDP50769.1"/>
    <property type="molecule type" value="Genomic_DNA"/>
</dbReference>
<accession>A0A183GRP2</accession>
<evidence type="ECO:0000313" key="4">
    <source>
        <dbReference type="WBParaSite" id="HPBE_0002536201-mRNA-1"/>
    </source>
</evidence>
<dbReference type="WBParaSite" id="HPBE_0002536201-mRNA-1">
    <property type="protein sequence ID" value="HPBE_0002536201-mRNA-1"/>
    <property type="gene ID" value="HPBE_0002536201"/>
</dbReference>
<name>A0A183GRP2_HELPZ</name>
<reference evidence="2 3" key="1">
    <citation type="submission" date="2018-11" db="EMBL/GenBank/DDBJ databases">
        <authorList>
            <consortium name="Pathogen Informatics"/>
        </authorList>
    </citation>
    <scope>NUCLEOTIDE SEQUENCE [LARGE SCALE GENOMIC DNA]</scope>
</reference>
<accession>A0A3P8HXM2</accession>
<evidence type="ECO:0000313" key="3">
    <source>
        <dbReference type="Proteomes" id="UP000050761"/>
    </source>
</evidence>